<feature type="transmembrane region" description="Helical" evidence="5">
    <location>
        <begin position="12"/>
        <end position="35"/>
    </location>
</feature>
<evidence type="ECO:0000256" key="2">
    <source>
        <dbReference type="ARBA" id="ARBA00022692"/>
    </source>
</evidence>
<dbReference type="PANTHER" id="PTHR32322">
    <property type="entry name" value="INNER MEMBRANE TRANSPORTER"/>
    <property type="match status" value="1"/>
</dbReference>
<keyword evidence="2 5" id="KW-0812">Transmembrane</keyword>
<feature type="transmembrane region" description="Helical" evidence="5">
    <location>
        <begin position="194"/>
        <end position="213"/>
    </location>
</feature>
<dbReference type="Pfam" id="PF00892">
    <property type="entry name" value="EamA"/>
    <property type="match status" value="2"/>
</dbReference>
<dbReference type="GO" id="GO:0016020">
    <property type="term" value="C:membrane"/>
    <property type="evidence" value="ECO:0007669"/>
    <property type="project" value="UniProtKB-SubCell"/>
</dbReference>
<dbReference type="InterPro" id="IPR037185">
    <property type="entry name" value="EmrE-like"/>
</dbReference>
<protein>
    <recommendedName>
        <fullName evidence="6">EamA domain-containing protein</fullName>
    </recommendedName>
</protein>
<evidence type="ECO:0000256" key="3">
    <source>
        <dbReference type="ARBA" id="ARBA00022989"/>
    </source>
</evidence>
<sequence length="310" mass="32507">MAPDTTPRITVYSWLMVATLAFVWGGTFMVTEVALRGITPFWLAASRIVFAALVMVAVWGLRGFALFQAPLSGPQRAALFTIGAASSAVPFSLLAWGQQHVTSGFAGVSMASTALIMLVLAHFFVPGERLTLRRSIGFAIGFCGVVVLIGGQAFETSGGLLEPIGRAACIGAACCYSVSSILMRRLPAVDPIGLATVLLLIASAITVPLALITEGLPPLPDNQTLVVLAFLGLIPTAAANILRVLVVRSAGPVFMSLVNYQVPVWSVVLGAWILAEPMPPSLLYAMVLILAGVAISQFGALRRLFGRAGT</sequence>
<dbReference type="PANTHER" id="PTHR32322:SF9">
    <property type="entry name" value="AMINO-ACID METABOLITE EFFLUX PUMP-RELATED"/>
    <property type="match status" value="1"/>
</dbReference>
<dbReference type="RefSeq" id="WP_051583980.1">
    <property type="nucleotide sequence ID" value="NZ_JEMU01000001.1"/>
</dbReference>
<evidence type="ECO:0000313" key="7">
    <source>
        <dbReference type="EMBL" id="KAJ05008.1"/>
    </source>
</evidence>
<evidence type="ECO:0000256" key="4">
    <source>
        <dbReference type="ARBA" id="ARBA00023136"/>
    </source>
</evidence>
<feature type="transmembrane region" description="Helical" evidence="5">
    <location>
        <begin position="225"/>
        <end position="245"/>
    </location>
</feature>
<keyword evidence="8" id="KW-1185">Reference proteome</keyword>
<comment type="caution">
    <text evidence="7">The sequence shown here is derived from an EMBL/GenBank/DDBJ whole genome shotgun (WGS) entry which is preliminary data.</text>
</comment>
<dbReference type="SUPFAM" id="SSF103481">
    <property type="entry name" value="Multidrug resistance efflux transporter EmrE"/>
    <property type="match status" value="2"/>
</dbReference>
<comment type="subcellular location">
    <subcellularLocation>
        <location evidence="1">Membrane</location>
        <topology evidence="1">Multi-pass membrane protein</topology>
    </subcellularLocation>
</comment>
<evidence type="ECO:0000256" key="5">
    <source>
        <dbReference type="SAM" id="Phobius"/>
    </source>
</evidence>
<accession>A0A061SXK5</accession>
<evidence type="ECO:0000259" key="6">
    <source>
        <dbReference type="Pfam" id="PF00892"/>
    </source>
</evidence>
<feature type="transmembrane region" description="Helical" evidence="5">
    <location>
        <begin position="281"/>
        <end position="301"/>
    </location>
</feature>
<organism evidence="7 8">
    <name type="scientific">Sulfitobacter mediterraneus</name>
    <dbReference type="NCBI Taxonomy" id="83219"/>
    <lineage>
        <taxon>Bacteria</taxon>
        <taxon>Pseudomonadati</taxon>
        <taxon>Pseudomonadota</taxon>
        <taxon>Alphaproteobacteria</taxon>
        <taxon>Rhodobacterales</taxon>
        <taxon>Roseobacteraceae</taxon>
        <taxon>Sulfitobacter</taxon>
    </lineage>
</organism>
<gene>
    <name evidence="7" type="ORF">PM02_02045</name>
</gene>
<feature type="domain" description="EamA" evidence="6">
    <location>
        <begin position="167"/>
        <end position="295"/>
    </location>
</feature>
<keyword evidence="3 5" id="KW-1133">Transmembrane helix</keyword>
<feature type="domain" description="EamA" evidence="6">
    <location>
        <begin position="15"/>
        <end position="149"/>
    </location>
</feature>
<evidence type="ECO:0000256" key="1">
    <source>
        <dbReference type="ARBA" id="ARBA00004141"/>
    </source>
</evidence>
<dbReference type="eggNOG" id="COG0697">
    <property type="taxonomic scope" value="Bacteria"/>
</dbReference>
<feature type="transmembrane region" description="Helical" evidence="5">
    <location>
        <begin position="257"/>
        <end position="275"/>
    </location>
</feature>
<name>A0A061SXK5_9RHOB</name>
<dbReference type="STRING" id="83219.PM02_02045"/>
<dbReference type="Proteomes" id="UP000027337">
    <property type="component" value="Unassembled WGS sequence"/>
</dbReference>
<dbReference type="InterPro" id="IPR000620">
    <property type="entry name" value="EamA_dom"/>
</dbReference>
<proteinExistence type="predicted"/>
<dbReference type="EMBL" id="JEMU01000001">
    <property type="protein sequence ID" value="KAJ05008.1"/>
    <property type="molecule type" value="Genomic_DNA"/>
</dbReference>
<dbReference type="AlphaFoldDB" id="A0A061SXK5"/>
<feature type="transmembrane region" description="Helical" evidence="5">
    <location>
        <begin position="77"/>
        <end position="97"/>
    </location>
</feature>
<reference evidence="7 8" key="1">
    <citation type="journal article" date="2014" name="Genome Announc.">
        <title>Draft Genome Sequences of Two Isolates of the Roseobacter Group, Sulfitobacter sp. Strains 3SOLIMAR09 and 1FIGIMAR09, from Harbors of Mallorca Island (Mediterranean Sea).</title>
        <authorList>
            <person name="Mas-Llado M."/>
            <person name="Pina-Villalonga J.M."/>
            <person name="Brunet-Galmes I."/>
            <person name="Nogales B."/>
            <person name="Bosch R."/>
        </authorList>
    </citation>
    <scope>NUCLEOTIDE SEQUENCE [LARGE SCALE GENOMIC DNA]</scope>
    <source>
        <strain evidence="7 8">1FIGIMAR09</strain>
    </source>
</reference>
<feature type="transmembrane region" description="Helical" evidence="5">
    <location>
        <begin position="103"/>
        <end position="124"/>
    </location>
</feature>
<feature type="transmembrane region" description="Helical" evidence="5">
    <location>
        <begin position="136"/>
        <end position="154"/>
    </location>
</feature>
<feature type="transmembrane region" description="Helical" evidence="5">
    <location>
        <begin position="41"/>
        <end position="65"/>
    </location>
</feature>
<feature type="transmembrane region" description="Helical" evidence="5">
    <location>
        <begin position="160"/>
        <end position="182"/>
    </location>
</feature>
<dbReference type="InterPro" id="IPR050638">
    <property type="entry name" value="AA-Vitamin_Transporters"/>
</dbReference>
<evidence type="ECO:0000313" key="8">
    <source>
        <dbReference type="Proteomes" id="UP000027337"/>
    </source>
</evidence>
<keyword evidence="4 5" id="KW-0472">Membrane</keyword>